<proteinExistence type="predicted"/>
<keyword evidence="3" id="KW-1185">Reference proteome</keyword>
<gene>
    <name evidence="2" type="ORF">FG87_31225</name>
</gene>
<sequence>MSRRGKPLARRTVDSYNYLLRDHINPTFELTPLPQITLEMVRDWYSTVSRVRPRGKKFKGDKKDVDVPTTRARAYEVLRMVLNVAVDDGLIEKNPCRIKGATAVEPAHDATVLAPTEIDALTAAMPPELSA</sequence>
<accession>A0ABR4Z7P6</accession>
<name>A0ABR4Z7P6_9NOCA</name>
<protein>
    <recommendedName>
        <fullName evidence="4">Integrase</fullName>
    </recommendedName>
</protein>
<comment type="caution">
    <text evidence="2">The sequence shown here is derived from an EMBL/GenBank/DDBJ whole genome shotgun (WGS) entry which is preliminary data.</text>
</comment>
<keyword evidence="1" id="KW-0238">DNA-binding</keyword>
<dbReference type="SUPFAM" id="SSF56349">
    <property type="entry name" value="DNA breaking-rejoining enzymes"/>
    <property type="match status" value="1"/>
</dbReference>
<reference evidence="2 3" key="1">
    <citation type="journal article" date="2014" name="Int. J. Syst. Evol. Microbiol.">
        <title>Nocardia vulneris sp. nov., isolated from wounds of human patients in North America.</title>
        <authorList>
            <person name="Lasker B.A."/>
            <person name="Bell M."/>
            <person name="Klenk H.P."/>
            <person name="Sproer C."/>
            <person name="Schumann C."/>
            <person name="Schumann P."/>
            <person name="Brown J.M."/>
        </authorList>
    </citation>
    <scope>NUCLEOTIDE SEQUENCE [LARGE SCALE GENOMIC DNA]</scope>
    <source>
        <strain evidence="2 3">W9851</strain>
    </source>
</reference>
<dbReference type="InterPro" id="IPR011010">
    <property type="entry name" value="DNA_brk_join_enz"/>
</dbReference>
<evidence type="ECO:0000313" key="2">
    <source>
        <dbReference type="EMBL" id="KIA61370.1"/>
    </source>
</evidence>
<organism evidence="2 3">
    <name type="scientific">Nocardia vulneris</name>
    <dbReference type="NCBI Taxonomy" id="1141657"/>
    <lineage>
        <taxon>Bacteria</taxon>
        <taxon>Bacillati</taxon>
        <taxon>Actinomycetota</taxon>
        <taxon>Actinomycetes</taxon>
        <taxon>Mycobacteriales</taxon>
        <taxon>Nocardiaceae</taxon>
        <taxon>Nocardia</taxon>
    </lineage>
</organism>
<evidence type="ECO:0000313" key="3">
    <source>
        <dbReference type="Proteomes" id="UP000031364"/>
    </source>
</evidence>
<dbReference type="Gene3D" id="1.10.150.130">
    <property type="match status" value="1"/>
</dbReference>
<dbReference type="Proteomes" id="UP000031364">
    <property type="component" value="Unassembled WGS sequence"/>
</dbReference>
<dbReference type="InterPro" id="IPR010998">
    <property type="entry name" value="Integrase_recombinase_N"/>
</dbReference>
<evidence type="ECO:0008006" key="4">
    <source>
        <dbReference type="Google" id="ProtNLM"/>
    </source>
</evidence>
<evidence type="ECO:0000256" key="1">
    <source>
        <dbReference type="ARBA" id="ARBA00023125"/>
    </source>
</evidence>
<dbReference type="EMBL" id="JNFP01000046">
    <property type="protein sequence ID" value="KIA61370.1"/>
    <property type="molecule type" value="Genomic_DNA"/>
</dbReference>